<name>A0A0D2JP15_9BACT</name>
<comment type="caution">
    <text evidence="1">The sequence shown here is derived from an EMBL/GenBank/DDBJ whole genome shotgun (WGS) entry which is preliminary data.</text>
</comment>
<accession>A0A0D2JP15</accession>
<keyword evidence="2" id="KW-1185">Reference proteome</keyword>
<dbReference type="Proteomes" id="UP000032233">
    <property type="component" value="Unassembled WGS sequence"/>
</dbReference>
<dbReference type="InParanoid" id="A0A0D2JP15"/>
<dbReference type="EMBL" id="AZAC01000067">
    <property type="protein sequence ID" value="KIX11235.1"/>
    <property type="molecule type" value="Genomic_DNA"/>
</dbReference>
<dbReference type="AlphaFoldDB" id="A0A0D2JP15"/>
<evidence type="ECO:0000313" key="2">
    <source>
        <dbReference type="Proteomes" id="UP000032233"/>
    </source>
</evidence>
<proteinExistence type="predicted"/>
<gene>
    <name evidence="1" type="ORF">X474_25670</name>
</gene>
<evidence type="ECO:0000313" key="1">
    <source>
        <dbReference type="EMBL" id="KIX11235.1"/>
    </source>
</evidence>
<protein>
    <submittedName>
        <fullName evidence="1">Uncharacterized protein</fullName>
    </submittedName>
</protein>
<sequence>MFYILDCFQFVDTSAQIIPLLSTCKITQYFLLKIKGKTKINVLPFTIFILSGKMIFY</sequence>
<reference evidence="1 2" key="1">
    <citation type="submission" date="2013-11" db="EMBL/GenBank/DDBJ databases">
        <title>Metagenomic analysis of a methanogenic consortium involved in long chain n-alkane degradation.</title>
        <authorList>
            <person name="Davidova I.A."/>
            <person name="Callaghan A.V."/>
            <person name="Wawrik B."/>
            <person name="Pruitt S."/>
            <person name="Marks C."/>
            <person name="Duncan K.E."/>
            <person name="Suflita J.M."/>
        </authorList>
    </citation>
    <scope>NUCLEOTIDE SEQUENCE [LARGE SCALE GENOMIC DNA]</scope>
    <source>
        <strain evidence="1 2">SPR</strain>
    </source>
</reference>
<organism evidence="1 2">
    <name type="scientific">Dethiosulfatarculus sandiegensis</name>
    <dbReference type="NCBI Taxonomy" id="1429043"/>
    <lineage>
        <taxon>Bacteria</taxon>
        <taxon>Pseudomonadati</taxon>
        <taxon>Thermodesulfobacteriota</taxon>
        <taxon>Desulfarculia</taxon>
        <taxon>Desulfarculales</taxon>
        <taxon>Desulfarculaceae</taxon>
        <taxon>Dethiosulfatarculus</taxon>
    </lineage>
</organism>